<dbReference type="STRING" id="1802737.A2832_01015"/>
<dbReference type="CDD" id="cd16376">
    <property type="entry name" value="Avd_like"/>
    <property type="match status" value="1"/>
</dbReference>
<dbReference type="Proteomes" id="UP000178538">
    <property type="component" value="Unassembled WGS sequence"/>
</dbReference>
<dbReference type="InterPro" id="IPR055360">
    <property type="entry name" value="bAvd"/>
</dbReference>
<dbReference type="Gene3D" id="1.20.1440.60">
    <property type="entry name" value="23S rRNA-intervening sequence"/>
    <property type="match status" value="1"/>
</dbReference>
<evidence type="ECO:0000313" key="3">
    <source>
        <dbReference type="Proteomes" id="UP000178538"/>
    </source>
</evidence>
<organism evidence="2 3">
    <name type="scientific">Candidatus Zambryskibacteria bacterium RIFCSPHIGHO2_01_FULL_44_22b</name>
    <dbReference type="NCBI Taxonomy" id="1802737"/>
    <lineage>
        <taxon>Bacteria</taxon>
        <taxon>Candidatus Zambryskiibacteriota</taxon>
    </lineage>
</organism>
<accession>A0A1G2T0M9</accession>
<dbReference type="InterPro" id="IPR036583">
    <property type="entry name" value="23S_rRNA_IVS_sf"/>
</dbReference>
<sequence length="84" mass="9605">MALEILELSLLAKTKIGTSRMLILNKIDIKLKILRLFVRVSYNNEILSQSRYISAEEKLLEIGRMLGGWIKKLNTKPANQGEFS</sequence>
<dbReference type="EMBL" id="MHVG01000018">
    <property type="protein sequence ID" value="OHA90558.1"/>
    <property type="molecule type" value="Genomic_DNA"/>
</dbReference>
<dbReference type="AlphaFoldDB" id="A0A1G2T0M9"/>
<evidence type="ECO:0000313" key="2">
    <source>
        <dbReference type="EMBL" id="OHA90558.1"/>
    </source>
</evidence>
<proteinExistence type="predicted"/>
<gene>
    <name evidence="2" type="ORF">A2832_01015</name>
</gene>
<evidence type="ECO:0000259" key="1">
    <source>
        <dbReference type="Pfam" id="PF22296"/>
    </source>
</evidence>
<reference evidence="2 3" key="1">
    <citation type="journal article" date="2016" name="Nat. Commun.">
        <title>Thousands of microbial genomes shed light on interconnected biogeochemical processes in an aquifer system.</title>
        <authorList>
            <person name="Anantharaman K."/>
            <person name="Brown C.T."/>
            <person name="Hug L.A."/>
            <person name="Sharon I."/>
            <person name="Castelle C.J."/>
            <person name="Probst A.J."/>
            <person name="Thomas B.C."/>
            <person name="Singh A."/>
            <person name="Wilkins M.J."/>
            <person name="Karaoz U."/>
            <person name="Brodie E.L."/>
            <person name="Williams K.H."/>
            <person name="Hubbard S.S."/>
            <person name="Banfield J.F."/>
        </authorList>
    </citation>
    <scope>NUCLEOTIDE SEQUENCE [LARGE SCALE GENOMIC DNA]</scope>
</reference>
<comment type="caution">
    <text evidence="2">The sequence shown here is derived from an EMBL/GenBank/DDBJ whole genome shotgun (WGS) entry which is preliminary data.</text>
</comment>
<protein>
    <recommendedName>
        <fullName evidence="1">bAvd-like domain-containing protein</fullName>
    </recommendedName>
</protein>
<dbReference type="Pfam" id="PF22296">
    <property type="entry name" value="bAvd"/>
    <property type="match status" value="1"/>
</dbReference>
<feature type="domain" description="bAvd-like" evidence="1">
    <location>
        <begin position="11"/>
        <end position="72"/>
    </location>
</feature>
<name>A0A1G2T0M9_9BACT</name>